<sequence>MGQTFRQLLSEFFVAGHGVILVILSLVCFIVALGILMTLVRVVMG</sequence>
<dbReference type="EMBL" id="JAJMLW010000001">
    <property type="protein sequence ID" value="MCI2240956.1"/>
    <property type="molecule type" value="Genomic_DNA"/>
</dbReference>
<keyword evidence="1" id="KW-0472">Membrane</keyword>
<dbReference type="Proteomes" id="UP001430755">
    <property type="component" value="Unassembled WGS sequence"/>
</dbReference>
<evidence type="ECO:0000313" key="2">
    <source>
        <dbReference type="EMBL" id="MCI2240956.1"/>
    </source>
</evidence>
<reference evidence="2" key="1">
    <citation type="submission" date="2021-11" db="EMBL/GenBank/DDBJ databases">
        <title>A Novel Adlercreutzia Species, isolated from a Allomyrina dichotoma larva feces.</title>
        <authorList>
            <person name="Suh M.K."/>
        </authorList>
    </citation>
    <scope>NUCLEOTIDE SEQUENCE</scope>
    <source>
        <strain evidence="2">JBNU-10</strain>
    </source>
</reference>
<organism evidence="2 3">
    <name type="scientific">Adlercreutzia faecimuris</name>
    <dbReference type="NCBI Taxonomy" id="2897341"/>
    <lineage>
        <taxon>Bacteria</taxon>
        <taxon>Bacillati</taxon>
        <taxon>Actinomycetota</taxon>
        <taxon>Coriobacteriia</taxon>
        <taxon>Eggerthellales</taxon>
        <taxon>Eggerthellaceae</taxon>
        <taxon>Adlercreutzia</taxon>
    </lineage>
</organism>
<evidence type="ECO:0000256" key="1">
    <source>
        <dbReference type="SAM" id="Phobius"/>
    </source>
</evidence>
<keyword evidence="3" id="KW-1185">Reference proteome</keyword>
<keyword evidence="1" id="KW-1133">Transmembrane helix</keyword>
<proteinExistence type="predicted"/>
<keyword evidence="1" id="KW-0812">Transmembrane</keyword>
<accession>A0ABS9WDK9</accession>
<dbReference type="RefSeq" id="WP_242162666.1">
    <property type="nucleotide sequence ID" value="NZ_JAJMLW010000001.1"/>
</dbReference>
<evidence type="ECO:0000313" key="3">
    <source>
        <dbReference type="Proteomes" id="UP001430755"/>
    </source>
</evidence>
<comment type="caution">
    <text evidence="2">The sequence shown here is derived from an EMBL/GenBank/DDBJ whole genome shotgun (WGS) entry which is preliminary data.</text>
</comment>
<gene>
    <name evidence="2" type="ORF">LPT13_01120</name>
</gene>
<protein>
    <submittedName>
        <fullName evidence="2">Uncharacterized protein</fullName>
    </submittedName>
</protein>
<name>A0ABS9WDK9_9ACTN</name>
<feature type="transmembrane region" description="Helical" evidence="1">
    <location>
        <begin position="12"/>
        <end position="40"/>
    </location>
</feature>